<protein>
    <submittedName>
        <fullName evidence="1">Uncharacterized protein</fullName>
    </submittedName>
</protein>
<organism evidence="1 2">
    <name type="scientific">Paraflavitalea soli</name>
    <dbReference type="NCBI Taxonomy" id="2315862"/>
    <lineage>
        <taxon>Bacteria</taxon>
        <taxon>Pseudomonadati</taxon>
        <taxon>Bacteroidota</taxon>
        <taxon>Chitinophagia</taxon>
        <taxon>Chitinophagales</taxon>
        <taxon>Chitinophagaceae</taxon>
        <taxon>Paraflavitalea</taxon>
    </lineage>
</organism>
<dbReference type="Proteomes" id="UP000263900">
    <property type="component" value="Chromosome"/>
</dbReference>
<dbReference type="AlphaFoldDB" id="A0A3B7MWS5"/>
<accession>A0A3B7MWS5</accession>
<dbReference type="OrthoDB" id="679260at2"/>
<dbReference type="EMBL" id="CP032157">
    <property type="protein sequence ID" value="AXY77913.1"/>
    <property type="molecule type" value="Genomic_DNA"/>
</dbReference>
<proteinExistence type="predicted"/>
<dbReference type="KEGG" id="pseg:D3H65_29705"/>
<evidence type="ECO:0000313" key="1">
    <source>
        <dbReference type="EMBL" id="AXY77913.1"/>
    </source>
</evidence>
<name>A0A3B7MWS5_9BACT</name>
<dbReference type="RefSeq" id="WP_119053786.1">
    <property type="nucleotide sequence ID" value="NZ_CP032157.1"/>
</dbReference>
<reference evidence="1 2" key="1">
    <citation type="submission" date="2018-09" db="EMBL/GenBank/DDBJ databases">
        <title>Genome sequencing of strain 6GH32-13.</title>
        <authorList>
            <person name="Weon H.-Y."/>
            <person name="Heo J."/>
            <person name="Kwon S.-W."/>
        </authorList>
    </citation>
    <scope>NUCLEOTIDE SEQUENCE [LARGE SCALE GENOMIC DNA]</scope>
    <source>
        <strain evidence="1 2">5GH32-13</strain>
    </source>
</reference>
<sequence>MKQSIIHKIYLNWKYSSVRTQLCTLALLFVLFCSFTSVNLPQPQDIDHTDWLHHSTDATDQLALSHNGADPNNDLHLTARKQIKVKCIKKSSPNPFAAHRSTGTGDNDHLSIAGLATVIRPAYYTFLFRYTLF</sequence>
<evidence type="ECO:0000313" key="2">
    <source>
        <dbReference type="Proteomes" id="UP000263900"/>
    </source>
</evidence>
<gene>
    <name evidence="1" type="ORF">D3H65_29705</name>
</gene>
<keyword evidence="2" id="KW-1185">Reference proteome</keyword>